<keyword evidence="3" id="KW-1185">Reference proteome</keyword>
<evidence type="ECO:0000313" key="3">
    <source>
        <dbReference type="Proteomes" id="UP000887159"/>
    </source>
</evidence>
<sequence>MTSGLAPSASLWSFRALGAEILQSLWHWRIEIYNQKMFSSSAYSSRSGPLRGPRPLSARSKLPMDKLARLAPSFQNTTPRSESTLNLNSVSAPRHVVPSVAQGQL</sequence>
<dbReference type="Proteomes" id="UP000887159">
    <property type="component" value="Unassembled WGS sequence"/>
</dbReference>
<name>A0A8X6WC21_TRICX</name>
<comment type="caution">
    <text evidence="2">The sequence shown here is derived from an EMBL/GenBank/DDBJ whole genome shotgun (WGS) entry which is preliminary data.</text>
</comment>
<evidence type="ECO:0000313" key="2">
    <source>
        <dbReference type="EMBL" id="GFY32258.1"/>
    </source>
</evidence>
<protein>
    <submittedName>
        <fullName evidence="2">Uncharacterized protein</fullName>
    </submittedName>
</protein>
<reference evidence="2" key="1">
    <citation type="submission" date="2020-08" db="EMBL/GenBank/DDBJ databases">
        <title>Multicomponent nature underlies the extraordinary mechanical properties of spider dragline silk.</title>
        <authorList>
            <person name="Kono N."/>
            <person name="Nakamura H."/>
            <person name="Mori M."/>
            <person name="Yoshida Y."/>
            <person name="Ohtoshi R."/>
            <person name="Malay A.D."/>
            <person name="Moran D.A.P."/>
            <person name="Tomita M."/>
            <person name="Numata K."/>
            <person name="Arakawa K."/>
        </authorList>
    </citation>
    <scope>NUCLEOTIDE SEQUENCE</scope>
</reference>
<feature type="region of interest" description="Disordered" evidence="1">
    <location>
        <begin position="42"/>
        <end position="61"/>
    </location>
</feature>
<dbReference type="AlphaFoldDB" id="A0A8X6WC21"/>
<accession>A0A8X6WC21</accession>
<gene>
    <name evidence="2" type="ORF">TNCV_3557661</name>
</gene>
<dbReference type="EMBL" id="BMAU01021402">
    <property type="protein sequence ID" value="GFY32258.1"/>
    <property type="molecule type" value="Genomic_DNA"/>
</dbReference>
<evidence type="ECO:0000256" key="1">
    <source>
        <dbReference type="SAM" id="MobiDB-lite"/>
    </source>
</evidence>
<proteinExistence type="predicted"/>
<organism evidence="2 3">
    <name type="scientific">Trichonephila clavipes</name>
    <name type="common">Golden silk orbweaver</name>
    <name type="synonym">Nephila clavipes</name>
    <dbReference type="NCBI Taxonomy" id="2585209"/>
    <lineage>
        <taxon>Eukaryota</taxon>
        <taxon>Metazoa</taxon>
        <taxon>Ecdysozoa</taxon>
        <taxon>Arthropoda</taxon>
        <taxon>Chelicerata</taxon>
        <taxon>Arachnida</taxon>
        <taxon>Araneae</taxon>
        <taxon>Araneomorphae</taxon>
        <taxon>Entelegynae</taxon>
        <taxon>Araneoidea</taxon>
        <taxon>Nephilidae</taxon>
        <taxon>Trichonephila</taxon>
    </lineage>
</organism>